<dbReference type="GO" id="GO:0016791">
    <property type="term" value="F:phosphatase activity"/>
    <property type="evidence" value="ECO:0007669"/>
    <property type="project" value="TreeGrafter"/>
</dbReference>
<dbReference type="KEGG" id="ccot:CCAX7_41730"/>
<dbReference type="InterPro" id="IPR000014">
    <property type="entry name" value="PAS"/>
</dbReference>
<dbReference type="RefSeq" id="WP_119322181.1">
    <property type="nucleotide sequence ID" value="NZ_AP025739.1"/>
</dbReference>
<dbReference type="InterPro" id="IPR052016">
    <property type="entry name" value="Bact_Sigma-Reg"/>
</dbReference>
<dbReference type="InterPro" id="IPR001932">
    <property type="entry name" value="PPM-type_phosphatase-like_dom"/>
</dbReference>
<evidence type="ECO:0000313" key="3">
    <source>
        <dbReference type="Proteomes" id="UP000287394"/>
    </source>
</evidence>
<keyword evidence="1" id="KW-0378">Hydrolase</keyword>
<dbReference type="InterPro" id="IPR036457">
    <property type="entry name" value="PPM-type-like_dom_sf"/>
</dbReference>
<dbReference type="InterPro" id="IPR001610">
    <property type="entry name" value="PAC"/>
</dbReference>
<dbReference type="Pfam" id="PF07228">
    <property type="entry name" value="SpoIIE"/>
    <property type="match status" value="1"/>
</dbReference>
<dbReference type="PANTHER" id="PTHR43156:SF2">
    <property type="entry name" value="STAGE II SPORULATION PROTEIN E"/>
    <property type="match status" value="1"/>
</dbReference>
<proteinExistence type="predicted"/>
<dbReference type="SUPFAM" id="SSF55785">
    <property type="entry name" value="PYP-like sensor domain (PAS domain)"/>
    <property type="match status" value="2"/>
</dbReference>
<evidence type="ECO:0000256" key="1">
    <source>
        <dbReference type="ARBA" id="ARBA00022801"/>
    </source>
</evidence>
<dbReference type="InterPro" id="IPR000700">
    <property type="entry name" value="PAS-assoc_C"/>
</dbReference>
<protein>
    <submittedName>
        <fullName evidence="2">Uncharacterized protein</fullName>
    </submittedName>
</protein>
<organism evidence="2 3">
    <name type="scientific">Capsulimonas corticalis</name>
    <dbReference type="NCBI Taxonomy" id="2219043"/>
    <lineage>
        <taxon>Bacteria</taxon>
        <taxon>Bacillati</taxon>
        <taxon>Armatimonadota</taxon>
        <taxon>Armatimonadia</taxon>
        <taxon>Capsulimonadales</taxon>
        <taxon>Capsulimonadaceae</taxon>
        <taxon>Capsulimonas</taxon>
    </lineage>
</organism>
<name>A0A402CXY4_9BACT</name>
<dbReference type="NCBIfam" id="TIGR00229">
    <property type="entry name" value="sensory_box"/>
    <property type="match status" value="2"/>
</dbReference>
<dbReference type="Pfam" id="PF08447">
    <property type="entry name" value="PAS_3"/>
    <property type="match status" value="1"/>
</dbReference>
<dbReference type="Pfam" id="PF08448">
    <property type="entry name" value="PAS_4"/>
    <property type="match status" value="1"/>
</dbReference>
<dbReference type="SUPFAM" id="SSF81606">
    <property type="entry name" value="PP2C-like"/>
    <property type="match status" value="1"/>
</dbReference>
<reference evidence="2 3" key="1">
    <citation type="journal article" date="2019" name="Int. J. Syst. Evol. Microbiol.">
        <title>Capsulimonas corticalis gen. nov., sp. nov., an aerobic capsulated bacterium, of a novel bacterial order, Capsulimonadales ord. nov., of the class Armatimonadia of the phylum Armatimonadetes.</title>
        <authorList>
            <person name="Li J."/>
            <person name="Kudo C."/>
            <person name="Tonouchi A."/>
        </authorList>
    </citation>
    <scope>NUCLEOTIDE SEQUENCE [LARGE SCALE GENOMIC DNA]</scope>
    <source>
        <strain evidence="2 3">AX-7</strain>
    </source>
</reference>
<dbReference type="PROSITE" id="PS50113">
    <property type="entry name" value="PAC"/>
    <property type="match status" value="1"/>
</dbReference>
<dbReference type="OrthoDB" id="9763484at2"/>
<dbReference type="PROSITE" id="PS50112">
    <property type="entry name" value="PAS"/>
    <property type="match status" value="2"/>
</dbReference>
<dbReference type="InterPro" id="IPR013656">
    <property type="entry name" value="PAS_4"/>
</dbReference>
<dbReference type="SMART" id="SM00331">
    <property type="entry name" value="PP2C_SIG"/>
    <property type="match status" value="1"/>
</dbReference>
<sequence>MQIKLRKTGAAASGSETYTLRTLAARARAEEAIRLSQARTAEVLESIGDAFYAVDSEFRFTYVNGKAEQLWGVPRADLLGVRIQDAFPRFVGSPSFARILQSMKERAPCHFETLSATLGKWIEISVYPSGDGLSIYYRDISGRKAAEDIQREIELRFRQMADTVPNILWTARPDGSRDYYNQRWYDYTGLTEAQTHEWAWLAVVHPEDAPRMAASYRAAVGRGVEYADEFRLRRSNGEYVWHMARGAPIKNEDGDVIRWVGACSDITAHKQAEQLQAVLFQREHTIALQLQDALQRPVPMDTPGIAVHTFYEAALLEEAGVGGDFYDVYALNEVCTALVLGDVSGKGLKAAAQVATVRNMLRAFLYSKPTVAEAVDDLNVALAENNLLDGFATLFVGAYDSRSRILKYVNCGQEPALLLRASTGTVERLPPTGPIVGCMNDGSYQELTMTLAPGDALVIFSDGLTEVGPSRRNMLGVEGVTALLSEANSSENTERGAEKSEALVRRMISGVNNAAMGGVMRDDVCLLVAVVT</sequence>
<dbReference type="CDD" id="cd00130">
    <property type="entry name" value="PAS"/>
    <property type="match status" value="2"/>
</dbReference>
<dbReference type="PANTHER" id="PTHR43156">
    <property type="entry name" value="STAGE II SPORULATION PROTEIN E-RELATED"/>
    <property type="match status" value="1"/>
</dbReference>
<keyword evidence="3" id="KW-1185">Reference proteome</keyword>
<dbReference type="Gene3D" id="3.30.450.20">
    <property type="entry name" value="PAS domain"/>
    <property type="match status" value="2"/>
</dbReference>
<dbReference type="InterPro" id="IPR013655">
    <property type="entry name" value="PAS_fold_3"/>
</dbReference>
<dbReference type="Gene3D" id="3.60.40.10">
    <property type="entry name" value="PPM-type phosphatase domain"/>
    <property type="match status" value="1"/>
</dbReference>
<dbReference type="SMART" id="SM00086">
    <property type="entry name" value="PAC"/>
    <property type="match status" value="1"/>
</dbReference>
<accession>A0A402CXY4</accession>
<dbReference type="FunFam" id="3.30.450.20:FF:000099">
    <property type="entry name" value="Sensory box sensor histidine kinase"/>
    <property type="match status" value="1"/>
</dbReference>
<dbReference type="InterPro" id="IPR035965">
    <property type="entry name" value="PAS-like_dom_sf"/>
</dbReference>
<evidence type="ECO:0000313" key="2">
    <source>
        <dbReference type="EMBL" id="BDI32122.1"/>
    </source>
</evidence>
<gene>
    <name evidence="2" type="ORF">CCAX7_41730</name>
</gene>
<dbReference type="Proteomes" id="UP000287394">
    <property type="component" value="Chromosome"/>
</dbReference>
<dbReference type="EMBL" id="AP025739">
    <property type="protein sequence ID" value="BDI32122.1"/>
    <property type="molecule type" value="Genomic_DNA"/>
</dbReference>
<dbReference type="SMART" id="SM00091">
    <property type="entry name" value="PAS"/>
    <property type="match status" value="2"/>
</dbReference>
<dbReference type="AlphaFoldDB" id="A0A402CXY4"/>